<dbReference type="AlphaFoldDB" id="A0A9N9RZD4"/>
<dbReference type="GO" id="GO:0042273">
    <property type="term" value="P:ribosomal large subunit biogenesis"/>
    <property type="evidence" value="ECO:0007669"/>
    <property type="project" value="TreeGrafter"/>
</dbReference>
<dbReference type="PANTHER" id="PTHR13243:SF1">
    <property type="entry name" value="NUCLEOLAR PROTEIN 16"/>
    <property type="match status" value="1"/>
</dbReference>
<gene>
    <name evidence="5" type="ORF">CHIRRI_LOCUS9302</name>
</gene>
<dbReference type="OrthoDB" id="285729at2759"/>
<dbReference type="GO" id="GO:0005730">
    <property type="term" value="C:nucleolus"/>
    <property type="evidence" value="ECO:0007669"/>
    <property type="project" value="UniProtKB-SubCell"/>
</dbReference>
<dbReference type="Proteomes" id="UP001153620">
    <property type="component" value="Chromosome 3"/>
</dbReference>
<dbReference type="PANTHER" id="PTHR13243">
    <property type="entry name" value="HSPC111 PROTEIN-RELATED"/>
    <property type="match status" value="1"/>
</dbReference>
<reference evidence="5" key="1">
    <citation type="submission" date="2022-01" db="EMBL/GenBank/DDBJ databases">
        <authorList>
            <person name="King R."/>
        </authorList>
    </citation>
    <scope>NUCLEOTIDE SEQUENCE</scope>
</reference>
<keyword evidence="6" id="KW-1185">Reference proteome</keyword>
<accession>A0A9N9RZD4</accession>
<organism evidence="5 6">
    <name type="scientific">Chironomus riparius</name>
    <dbReference type="NCBI Taxonomy" id="315576"/>
    <lineage>
        <taxon>Eukaryota</taxon>
        <taxon>Metazoa</taxon>
        <taxon>Ecdysozoa</taxon>
        <taxon>Arthropoda</taxon>
        <taxon>Hexapoda</taxon>
        <taxon>Insecta</taxon>
        <taxon>Pterygota</taxon>
        <taxon>Neoptera</taxon>
        <taxon>Endopterygota</taxon>
        <taxon>Diptera</taxon>
        <taxon>Nematocera</taxon>
        <taxon>Chironomoidea</taxon>
        <taxon>Chironomidae</taxon>
        <taxon>Chironominae</taxon>
        <taxon>Chironomus</taxon>
    </lineage>
</organism>
<comment type="subcellular location">
    <subcellularLocation>
        <location evidence="1">Nucleus</location>
        <location evidence="1">Nucleolus</location>
    </subcellularLocation>
</comment>
<evidence type="ECO:0000256" key="4">
    <source>
        <dbReference type="ARBA" id="ARBA00023242"/>
    </source>
</evidence>
<evidence type="ECO:0000313" key="5">
    <source>
        <dbReference type="EMBL" id="CAG9806445.1"/>
    </source>
</evidence>
<dbReference type="InterPro" id="IPR019002">
    <property type="entry name" value="Ribosome_biogenesis_Nop16"/>
</dbReference>
<protein>
    <recommendedName>
        <fullName evidence="3">Nucleolar protein 16</fullName>
    </recommendedName>
</protein>
<dbReference type="Pfam" id="PF09420">
    <property type="entry name" value="Nop16"/>
    <property type="match status" value="1"/>
</dbReference>
<evidence type="ECO:0000256" key="1">
    <source>
        <dbReference type="ARBA" id="ARBA00004604"/>
    </source>
</evidence>
<comment type="similarity">
    <text evidence="2">Belongs to the NOP16 family.</text>
</comment>
<evidence type="ECO:0000313" key="6">
    <source>
        <dbReference type="Proteomes" id="UP001153620"/>
    </source>
</evidence>
<evidence type="ECO:0000256" key="2">
    <source>
        <dbReference type="ARBA" id="ARBA00008479"/>
    </source>
</evidence>
<proteinExistence type="inferred from homology"/>
<sequence>MVRTLKNRRTNRYQYDKNRKNLKKKLNSTGKIKCAEIKRDIDNRKSVTKNINEMGLVFNVNKSFATPNYKKNKTAINKLVNGFVEEDNQEEEIERPKKHVVKKLETSAKELRESKFQISKNQVRILSYYIDKYGLNYKLMVKDHKNYDQHTWRQFRQKIRKFMSIPEQFAKFLNERNLLDTDITEDDPKWQESNTDLDDD</sequence>
<name>A0A9N9RZD4_9DIPT</name>
<evidence type="ECO:0000256" key="3">
    <source>
        <dbReference type="ARBA" id="ARBA00015522"/>
    </source>
</evidence>
<dbReference type="EMBL" id="OU895879">
    <property type="protein sequence ID" value="CAG9806445.1"/>
    <property type="molecule type" value="Genomic_DNA"/>
</dbReference>
<reference evidence="5" key="2">
    <citation type="submission" date="2022-10" db="EMBL/GenBank/DDBJ databases">
        <authorList>
            <consortium name="ENA_rothamsted_submissions"/>
            <consortium name="culmorum"/>
            <person name="King R."/>
        </authorList>
    </citation>
    <scope>NUCLEOTIDE SEQUENCE</scope>
</reference>
<keyword evidence="4" id="KW-0539">Nucleus</keyword>